<organism evidence="1 2">
    <name type="scientific">Rhipicephalus microplus</name>
    <name type="common">Cattle tick</name>
    <name type="synonym">Boophilus microplus</name>
    <dbReference type="NCBI Taxonomy" id="6941"/>
    <lineage>
        <taxon>Eukaryota</taxon>
        <taxon>Metazoa</taxon>
        <taxon>Ecdysozoa</taxon>
        <taxon>Arthropoda</taxon>
        <taxon>Chelicerata</taxon>
        <taxon>Arachnida</taxon>
        <taxon>Acari</taxon>
        <taxon>Parasitiformes</taxon>
        <taxon>Ixodida</taxon>
        <taxon>Ixodoidea</taxon>
        <taxon>Ixodidae</taxon>
        <taxon>Rhipicephalinae</taxon>
        <taxon>Rhipicephalus</taxon>
        <taxon>Boophilus</taxon>
    </lineage>
</organism>
<evidence type="ECO:0000313" key="1">
    <source>
        <dbReference type="EMBL" id="KAH8034290.1"/>
    </source>
</evidence>
<accession>A0A9J6EIX6</accession>
<protein>
    <submittedName>
        <fullName evidence="1">Uncharacterized protein</fullName>
    </submittedName>
</protein>
<reference evidence="1" key="2">
    <citation type="submission" date="2021-09" db="EMBL/GenBank/DDBJ databases">
        <authorList>
            <person name="Jia N."/>
            <person name="Wang J."/>
            <person name="Shi W."/>
            <person name="Du L."/>
            <person name="Sun Y."/>
            <person name="Zhan W."/>
            <person name="Jiang J."/>
            <person name="Wang Q."/>
            <person name="Zhang B."/>
            <person name="Ji P."/>
            <person name="Sakyi L.B."/>
            <person name="Cui X."/>
            <person name="Yuan T."/>
            <person name="Jiang B."/>
            <person name="Yang W."/>
            <person name="Lam T.T.-Y."/>
            <person name="Chang Q."/>
            <person name="Ding S."/>
            <person name="Wang X."/>
            <person name="Zhu J."/>
            <person name="Ruan X."/>
            <person name="Zhao L."/>
            <person name="Wei J."/>
            <person name="Que T."/>
            <person name="Du C."/>
            <person name="Cheng J."/>
            <person name="Dai P."/>
            <person name="Han X."/>
            <person name="Huang E."/>
            <person name="Gao Y."/>
            <person name="Liu J."/>
            <person name="Shao H."/>
            <person name="Ye R."/>
            <person name="Li L."/>
            <person name="Wei W."/>
            <person name="Wang X."/>
            <person name="Wang C."/>
            <person name="Huo Q."/>
            <person name="Li W."/>
            <person name="Guo W."/>
            <person name="Chen H."/>
            <person name="Chen S."/>
            <person name="Zhou L."/>
            <person name="Zhou L."/>
            <person name="Ni X."/>
            <person name="Tian J."/>
            <person name="Zhou Y."/>
            <person name="Sheng Y."/>
            <person name="Liu T."/>
            <person name="Pan Y."/>
            <person name="Xia L."/>
            <person name="Li J."/>
            <person name="Zhao F."/>
            <person name="Cao W."/>
        </authorList>
    </citation>
    <scope>NUCLEOTIDE SEQUENCE</scope>
    <source>
        <strain evidence="1">Rmic-2018</strain>
        <tissue evidence="1">Larvae</tissue>
    </source>
</reference>
<comment type="caution">
    <text evidence="1">The sequence shown here is derived from an EMBL/GenBank/DDBJ whole genome shotgun (WGS) entry which is preliminary data.</text>
</comment>
<dbReference type="Proteomes" id="UP000821866">
    <property type="component" value="Chromosome 2"/>
</dbReference>
<gene>
    <name evidence="1" type="ORF">HPB51_022740</name>
</gene>
<dbReference type="VEuPathDB" id="VectorBase:LOC119176781"/>
<name>A0A9J6EIX6_RHIMP</name>
<proteinExistence type="predicted"/>
<reference evidence="1" key="1">
    <citation type="journal article" date="2020" name="Cell">
        <title>Large-Scale Comparative Analyses of Tick Genomes Elucidate Their Genetic Diversity and Vector Capacities.</title>
        <authorList>
            <consortium name="Tick Genome and Microbiome Consortium (TIGMIC)"/>
            <person name="Jia N."/>
            <person name="Wang J."/>
            <person name="Shi W."/>
            <person name="Du L."/>
            <person name="Sun Y."/>
            <person name="Zhan W."/>
            <person name="Jiang J.F."/>
            <person name="Wang Q."/>
            <person name="Zhang B."/>
            <person name="Ji P."/>
            <person name="Bell-Sakyi L."/>
            <person name="Cui X.M."/>
            <person name="Yuan T.T."/>
            <person name="Jiang B.G."/>
            <person name="Yang W.F."/>
            <person name="Lam T.T."/>
            <person name="Chang Q.C."/>
            <person name="Ding S.J."/>
            <person name="Wang X.J."/>
            <person name="Zhu J.G."/>
            <person name="Ruan X.D."/>
            <person name="Zhao L."/>
            <person name="Wei J.T."/>
            <person name="Ye R.Z."/>
            <person name="Que T.C."/>
            <person name="Du C.H."/>
            <person name="Zhou Y.H."/>
            <person name="Cheng J.X."/>
            <person name="Dai P.F."/>
            <person name="Guo W.B."/>
            <person name="Han X.H."/>
            <person name="Huang E.J."/>
            <person name="Li L.F."/>
            <person name="Wei W."/>
            <person name="Gao Y.C."/>
            <person name="Liu J.Z."/>
            <person name="Shao H.Z."/>
            <person name="Wang X."/>
            <person name="Wang C.C."/>
            <person name="Yang T.C."/>
            <person name="Huo Q.B."/>
            <person name="Li W."/>
            <person name="Chen H.Y."/>
            <person name="Chen S.E."/>
            <person name="Zhou L.G."/>
            <person name="Ni X.B."/>
            <person name="Tian J.H."/>
            <person name="Sheng Y."/>
            <person name="Liu T."/>
            <person name="Pan Y.S."/>
            <person name="Xia L.Y."/>
            <person name="Li J."/>
            <person name="Zhao F."/>
            <person name="Cao W.C."/>
        </authorList>
    </citation>
    <scope>NUCLEOTIDE SEQUENCE</scope>
    <source>
        <strain evidence="1">Rmic-2018</strain>
    </source>
</reference>
<dbReference type="AlphaFoldDB" id="A0A9J6EIX6"/>
<evidence type="ECO:0000313" key="2">
    <source>
        <dbReference type="Proteomes" id="UP000821866"/>
    </source>
</evidence>
<keyword evidence="2" id="KW-1185">Reference proteome</keyword>
<dbReference type="EMBL" id="JABSTU010000004">
    <property type="protein sequence ID" value="KAH8034290.1"/>
    <property type="molecule type" value="Genomic_DNA"/>
</dbReference>
<sequence length="250" mass="28586">MRPPASSWLWPTGLALRHFLPPTTFHLRRQCSSDLLDLLYAIHRRRKEPSQASRLSVNPADPRTPFSQLVCYREDYAHIVLIPAHNHEDLSQHVAYQHDETTINSHIDYMVKDIKHPIPDLQKLGDYMEQTRPSRQKWMKEMKPSTADVLLKYPALAKAEMDTYPALSLKGKSASEAADIIESFEGLSAEVLDVIAGMTALMEIYWIFDVKYNGANKKTFTLLKHFYGLPTRANKMPLVIRPISSLEKAT</sequence>